<dbReference type="Gene3D" id="2.20.28.10">
    <property type="match status" value="1"/>
</dbReference>
<keyword evidence="3" id="KW-0479">Metal-binding</keyword>
<dbReference type="GO" id="GO:0005506">
    <property type="term" value="F:iron ion binding"/>
    <property type="evidence" value="ECO:0007669"/>
    <property type="project" value="InterPro"/>
</dbReference>
<gene>
    <name evidence="7" type="ORF">C8P68_10227</name>
</gene>
<comment type="caution">
    <text evidence="7">The sequence shown here is derived from an EMBL/GenBank/DDBJ whole genome shotgun (WGS) entry which is preliminary data.</text>
</comment>
<dbReference type="InterPro" id="IPR024935">
    <property type="entry name" value="Rubredoxin_dom"/>
</dbReference>
<evidence type="ECO:0000313" key="8">
    <source>
        <dbReference type="Proteomes" id="UP000244168"/>
    </source>
</evidence>
<evidence type="ECO:0000256" key="1">
    <source>
        <dbReference type="ARBA" id="ARBA00001965"/>
    </source>
</evidence>
<sequence>MSEHLIKVNLPGGFVSAGDLYELLLIAENAGATNVRFGNRQQLFFSIAADMLDDLDTDMLRAGVEYEVDADEYPNIISSYVCDSIFTHDSWLKEGLYRDIFDSFNYQPKLKINLIDRFQSFVPFFSGNFNFISSEVSNYWYLYVRFPKSNQFYCWPSLIYTEDIPVISKKIETVILKNKGLFYSTAHADEQLLYDMVSKGSDQHHQPVTQALQLPDFYLPYYEGFNRYANKYWLGVYRRNELFPIDFLKDVCNQCIRNRIGQIYTTPWKSILVKGIDPNHRNDWGSILDKYRLSVRHASNELNWQIEDICPEGLELKQQLVRIFEEADLRTYRLCFAIKTRPKTGLMGSVIIKTEPSGTYKIQHTDNFNPNSKTYITYRRRVKQDDLAGELMALCDSYYSISNKPDFAAVATSDKEAPAIAPKLIHQCRNCKTLYDSDYGDEFNNVAPGTAFEDLSDDYCCPVCDSGKECFEAIEAIAV</sequence>
<evidence type="ECO:0000313" key="7">
    <source>
        <dbReference type="EMBL" id="PTQ99211.1"/>
    </source>
</evidence>
<dbReference type="SUPFAM" id="SSF57802">
    <property type="entry name" value="Rubredoxin-like"/>
    <property type="match status" value="1"/>
</dbReference>
<dbReference type="PROSITE" id="PS50903">
    <property type="entry name" value="RUBREDOXIN_LIKE"/>
    <property type="match status" value="1"/>
</dbReference>
<keyword evidence="2" id="KW-0813">Transport</keyword>
<dbReference type="EMBL" id="QAOQ01000002">
    <property type="protein sequence ID" value="PTQ99211.1"/>
    <property type="molecule type" value="Genomic_DNA"/>
</dbReference>
<dbReference type="Pfam" id="PF00301">
    <property type="entry name" value="Rubredoxin"/>
    <property type="match status" value="1"/>
</dbReference>
<dbReference type="AlphaFoldDB" id="A0A2T5JBR5"/>
<feature type="domain" description="Rubredoxin-like" evidence="6">
    <location>
        <begin position="423"/>
        <end position="474"/>
    </location>
</feature>
<keyword evidence="8" id="KW-1185">Reference proteome</keyword>
<dbReference type="GO" id="GO:0009055">
    <property type="term" value="F:electron transfer activity"/>
    <property type="evidence" value="ECO:0007669"/>
    <property type="project" value="TreeGrafter"/>
</dbReference>
<dbReference type="PANTHER" id="PTHR47627">
    <property type="entry name" value="RUBREDOXIN"/>
    <property type="match status" value="1"/>
</dbReference>
<proteinExistence type="predicted"/>
<reference evidence="7 8" key="1">
    <citation type="submission" date="2018-04" db="EMBL/GenBank/DDBJ databases">
        <title>Genomic Encyclopedia of Archaeal and Bacterial Type Strains, Phase II (KMG-II): from individual species to whole genera.</title>
        <authorList>
            <person name="Goeker M."/>
        </authorList>
    </citation>
    <scope>NUCLEOTIDE SEQUENCE [LARGE SCALE GENOMIC DNA]</scope>
    <source>
        <strain evidence="7 8">DSM 26809</strain>
    </source>
</reference>
<dbReference type="RefSeq" id="WP_245916994.1">
    <property type="nucleotide sequence ID" value="NZ_CP160205.1"/>
</dbReference>
<dbReference type="InterPro" id="IPR050526">
    <property type="entry name" value="Rubredoxin_ET"/>
</dbReference>
<keyword evidence="4" id="KW-0249">Electron transport</keyword>
<name>A0A2T5JBR5_9SPHI</name>
<keyword evidence="5" id="KW-0408">Iron</keyword>
<evidence type="ECO:0000256" key="2">
    <source>
        <dbReference type="ARBA" id="ARBA00022448"/>
    </source>
</evidence>
<dbReference type="PANTHER" id="PTHR47627:SF1">
    <property type="entry name" value="RUBREDOXIN-1-RELATED"/>
    <property type="match status" value="1"/>
</dbReference>
<accession>A0A2T5JBR5</accession>
<evidence type="ECO:0000256" key="3">
    <source>
        <dbReference type="ARBA" id="ARBA00022723"/>
    </source>
</evidence>
<protein>
    <submittedName>
        <fullName evidence="7">Rubredoxin</fullName>
    </submittedName>
</protein>
<evidence type="ECO:0000256" key="5">
    <source>
        <dbReference type="ARBA" id="ARBA00023004"/>
    </source>
</evidence>
<evidence type="ECO:0000259" key="6">
    <source>
        <dbReference type="PROSITE" id="PS50903"/>
    </source>
</evidence>
<dbReference type="CDD" id="cd00730">
    <property type="entry name" value="rubredoxin"/>
    <property type="match status" value="1"/>
</dbReference>
<evidence type="ECO:0000256" key="4">
    <source>
        <dbReference type="ARBA" id="ARBA00022982"/>
    </source>
</evidence>
<organism evidence="7 8">
    <name type="scientific">Mucilaginibacter yixingensis</name>
    <dbReference type="NCBI Taxonomy" id="1295612"/>
    <lineage>
        <taxon>Bacteria</taxon>
        <taxon>Pseudomonadati</taxon>
        <taxon>Bacteroidota</taxon>
        <taxon>Sphingobacteriia</taxon>
        <taxon>Sphingobacteriales</taxon>
        <taxon>Sphingobacteriaceae</taxon>
        <taxon>Mucilaginibacter</taxon>
    </lineage>
</organism>
<dbReference type="GO" id="GO:0043448">
    <property type="term" value="P:alkane catabolic process"/>
    <property type="evidence" value="ECO:0007669"/>
    <property type="project" value="TreeGrafter"/>
</dbReference>
<dbReference type="InterPro" id="IPR024934">
    <property type="entry name" value="Rubredoxin-like_dom"/>
</dbReference>
<comment type="cofactor">
    <cofactor evidence="1">
        <name>Fe(3+)</name>
        <dbReference type="ChEBI" id="CHEBI:29034"/>
    </cofactor>
</comment>
<dbReference type="Proteomes" id="UP000244168">
    <property type="component" value="Unassembled WGS sequence"/>
</dbReference>